<dbReference type="InterPro" id="IPR010982">
    <property type="entry name" value="Lambda_DNA-bd_dom_sf"/>
</dbReference>
<dbReference type="EMBL" id="QRQE01000096">
    <property type="protein sequence ID" value="RHM67680.1"/>
    <property type="molecule type" value="Genomic_DNA"/>
</dbReference>
<dbReference type="PANTHER" id="PTHR46558:SF13">
    <property type="entry name" value="HTH-TYPE TRANSCRIPTIONAL REGULATOR IMMR"/>
    <property type="match status" value="1"/>
</dbReference>
<protein>
    <submittedName>
        <fullName evidence="4">Helix-turn-helix transcriptional regulator</fullName>
    </submittedName>
    <submittedName>
        <fullName evidence="5">XRE family transcriptional regulator</fullName>
    </submittedName>
</protein>
<dbReference type="SUPFAM" id="SSF47413">
    <property type="entry name" value="lambda repressor-like DNA-binding domains"/>
    <property type="match status" value="1"/>
</dbReference>
<dbReference type="RefSeq" id="WP_117542048.1">
    <property type="nucleotide sequence ID" value="NZ_JAQMLA010000105.1"/>
</dbReference>
<reference evidence="5 6" key="1">
    <citation type="submission" date="2018-08" db="EMBL/GenBank/DDBJ databases">
        <title>A genome reference for cultivated species of the human gut microbiota.</title>
        <authorList>
            <person name="Zou Y."/>
            <person name="Xue W."/>
            <person name="Luo G."/>
        </authorList>
    </citation>
    <scope>NUCLEOTIDE SEQUENCE [LARGE SCALE GENOMIC DNA]</scope>
    <source>
        <strain evidence="5 6">AF33-12</strain>
    </source>
</reference>
<dbReference type="EMBL" id="JAQMLA010000105">
    <property type="protein sequence ID" value="MDB8688618.1"/>
    <property type="molecule type" value="Genomic_DNA"/>
</dbReference>
<keyword evidence="2" id="KW-0472">Membrane</keyword>
<dbReference type="Proteomes" id="UP001212160">
    <property type="component" value="Unassembled WGS sequence"/>
</dbReference>
<dbReference type="CDD" id="cd00093">
    <property type="entry name" value="HTH_XRE"/>
    <property type="match status" value="1"/>
</dbReference>
<dbReference type="GO" id="GO:0003677">
    <property type="term" value="F:DNA binding"/>
    <property type="evidence" value="ECO:0007669"/>
    <property type="project" value="UniProtKB-KW"/>
</dbReference>
<accession>A0A415RZS2</accession>
<dbReference type="PROSITE" id="PS50943">
    <property type="entry name" value="HTH_CROC1"/>
    <property type="match status" value="1"/>
</dbReference>
<dbReference type="InterPro" id="IPR001387">
    <property type="entry name" value="Cro/C1-type_HTH"/>
</dbReference>
<evidence type="ECO:0000256" key="2">
    <source>
        <dbReference type="SAM" id="Phobius"/>
    </source>
</evidence>
<dbReference type="AlphaFoldDB" id="A0A415RZS2"/>
<feature type="domain" description="HTH cro/C1-type" evidence="3">
    <location>
        <begin position="10"/>
        <end position="64"/>
    </location>
</feature>
<organism evidence="5 6">
    <name type="scientific">Mediterraneibacter gnavus</name>
    <name type="common">Ruminococcus gnavus</name>
    <dbReference type="NCBI Taxonomy" id="33038"/>
    <lineage>
        <taxon>Bacteria</taxon>
        <taxon>Bacillati</taxon>
        <taxon>Bacillota</taxon>
        <taxon>Clostridia</taxon>
        <taxon>Lachnospirales</taxon>
        <taxon>Lachnospiraceae</taxon>
        <taxon>Mediterraneibacter</taxon>
    </lineage>
</organism>
<evidence type="ECO:0000313" key="6">
    <source>
        <dbReference type="Proteomes" id="UP000285610"/>
    </source>
</evidence>
<keyword evidence="1" id="KW-0238">DNA-binding</keyword>
<sequence length="169" mass="19527">MNQAKIGKFLAELRKENGMTQEQLAEKLNVARRTISRWETGNNMPDIDILIELSDLYAVDLREILNGERKSEKMKNEIKETVLQAVDYTTTESEKYNHRVRICNSIALLFLVVYMLFKDTTLYVQNEVVSIIIDVALGVSLGMLLTGFVFSGRYGIKIRAFKQRIFKRQ</sequence>
<comment type="caution">
    <text evidence="5">The sequence shown here is derived from an EMBL/GenBank/DDBJ whole genome shotgun (WGS) entry which is preliminary data.</text>
</comment>
<dbReference type="SMART" id="SM00530">
    <property type="entry name" value="HTH_XRE"/>
    <property type="match status" value="1"/>
</dbReference>
<keyword evidence="2" id="KW-0812">Transmembrane</keyword>
<feature type="transmembrane region" description="Helical" evidence="2">
    <location>
        <begin position="100"/>
        <end position="117"/>
    </location>
</feature>
<evidence type="ECO:0000313" key="4">
    <source>
        <dbReference type="EMBL" id="MDB8688618.1"/>
    </source>
</evidence>
<dbReference type="Gene3D" id="1.10.260.40">
    <property type="entry name" value="lambda repressor-like DNA-binding domains"/>
    <property type="match status" value="1"/>
</dbReference>
<proteinExistence type="predicted"/>
<feature type="transmembrane region" description="Helical" evidence="2">
    <location>
        <begin position="129"/>
        <end position="150"/>
    </location>
</feature>
<dbReference type="Pfam" id="PF01381">
    <property type="entry name" value="HTH_3"/>
    <property type="match status" value="1"/>
</dbReference>
<evidence type="ECO:0000256" key="1">
    <source>
        <dbReference type="ARBA" id="ARBA00023125"/>
    </source>
</evidence>
<gene>
    <name evidence="5" type="ORF">DWZ50_19490</name>
    <name evidence="4" type="ORF">PNW85_18560</name>
</gene>
<evidence type="ECO:0000259" key="3">
    <source>
        <dbReference type="PROSITE" id="PS50943"/>
    </source>
</evidence>
<dbReference type="PANTHER" id="PTHR46558">
    <property type="entry name" value="TRACRIPTIONAL REGULATORY PROTEIN-RELATED-RELATED"/>
    <property type="match status" value="1"/>
</dbReference>
<name>A0A415RZS2_MEDGN</name>
<keyword evidence="2" id="KW-1133">Transmembrane helix</keyword>
<evidence type="ECO:0000313" key="5">
    <source>
        <dbReference type="EMBL" id="RHM67680.1"/>
    </source>
</evidence>
<reference evidence="4" key="2">
    <citation type="submission" date="2023-01" db="EMBL/GenBank/DDBJ databases">
        <title>Human gut microbiome strain richness.</title>
        <authorList>
            <person name="Chen-Liaw A."/>
        </authorList>
    </citation>
    <scope>NUCLEOTIDE SEQUENCE</scope>
    <source>
        <strain evidence="4">RTP21484st1_H11_RTP21484_190118</strain>
    </source>
</reference>
<dbReference type="Proteomes" id="UP000285610">
    <property type="component" value="Unassembled WGS sequence"/>
</dbReference>